<name>A0A6J5Q7G2_9CAUD</name>
<proteinExistence type="predicted"/>
<accession>A0A6J5Q7G2</accession>
<sequence length="206" mass="23534">MIDFNNISKNNGTLPLGIVAEKVGIIQNRSQVIPGRFYALKTRVDVPSVTEENVRELSGKNYLDLNPVGLLLFHDNWKETALILNLKVMPPRASAKILEAYWRFSQLNGLNTLFDKEGQLRSIEERRLIDQRFYLITPTAFSTILGVKNLNYAINKYNMDQVLEARLIDWDNFGMLVNPTLTVDGLYPDPINLAKVYEDFLTNTLV</sequence>
<gene>
    <name evidence="1" type="ORF">UFOVP972_228</name>
</gene>
<reference evidence="1" key="1">
    <citation type="submission" date="2020-05" db="EMBL/GenBank/DDBJ databases">
        <authorList>
            <person name="Chiriac C."/>
            <person name="Salcher M."/>
            <person name="Ghai R."/>
            <person name="Kavagutti S V."/>
        </authorList>
    </citation>
    <scope>NUCLEOTIDE SEQUENCE</scope>
</reference>
<organism evidence="1">
    <name type="scientific">uncultured Caudovirales phage</name>
    <dbReference type="NCBI Taxonomy" id="2100421"/>
    <lineage>
        <taxon>Viruses</taxon>
        <taxon>Duplodnaviria</taxon>
        <taxon>Heunggongvirae</taxon>
        <taxon>Uroviricota</taxon>
        <taxon>Caudoviricetes</taxon>
        <taxon>Peduoviridae</taxon>
        <taxon>Maltschvirus</taxon>
        <taxon>Maltschvirus maltsch</taxon>
    </lineage>
</organism>
<protein>
    <submittedName>
        <fullName evidence="1">Uncharacterized protein</fullName>
    </submittedName>
</protein>
<evidence type="ECO:0000313" key="1">
    <source>
        <dbReference type="EMBL" id="CAB4175514.1"/>
    </source>
</evidence>
<dbReference type="EMBL" id="LR796923">
    <property type="protein sequence ID" value="CAB4175514.1"/>
    <property type="molecule type" value="Genomic_DNA"/>
</dbReference>